<comment type="caution">
    <text evidence="4">The sequence shown here is derived from an EMBL/GenBank/DDBJ whole genome shotgun (WGS) entry which is preliminary data.</text>
</comment>
<dbReference type="Pfam" id="PF00202">
    <property type="entry name" value="Aminotran_3"/>
    <property type="match status" value="1"/>
</dbReference>
<dbReference type="GO" id="GO:0042802">
    <property type="term" value="F:identical protein binding"/>
    <property type="evidence" value="ECO:0007669"/>
    <property type="project" value="TreeGrafter"/>
</dbReference>
<dbReference type="InterPro" id="IPR005814">
    <property type="entry name" value="Aminotrans_3"/>
</dbReference>
<keyword evidence="5" id="KW-1185">Reference proteome</keyword>
<dbReference type="PROSITE" id="PS00600">
    <property type="entry name" value="AA_TRANSFER_CLASS_3"/>
    <property type="match status" value="1"/>
</dbReference>
<dbReference type="InterPro" id="IPR015424">
    <property type="entry name" value="PyrdxlP-dep_Trfase"/>
</dbReference>
<dbReference type="InterPro" id="IPR015422">
    <property type="entry name" value="PyrdxlP-dep_Trfase_small"/>
</dbReference>
<dbReference type="CDD" id="cd00610">
    <property type="entry name" value="OAT_like"/>
    <property type="match status" value="1"/>
</dbReference>
<evidence type="ECO:0000313" key="5">
    <source>
        <dbReference type="Proteomes" id="UP000244064"/>
    </source>
</evidence>
<dbReference type="SUPFAM" id="SSF53383">
    <property type="entry name" value="PLP-dependent transferases"/>
    <property type="match status" value="1"/>
</dbReference>
<protein>
    <submittedName>
        <fullName evidence="4">Aspartate aminotransferase family protein</fullName>
    </submittedName>
</protein>
<dbReference type="FunFam" id="3.40.640.10:FF:000004">
    <property type="entry name" value="Acetylornithine aminotransferase"/>
    <property type="match status" value="1"/>
</dbReference>
<dbReference type="RefSeq" id="WP_108109026.1">
    <property type="nucleotide sequence ID" value="NZ_QASN01000021.1"/>
</dbReference>
<comment type="cofactor">
    <cofactor evidence="1">
        <name>pyridoxal 5'-phosphate</name>
        <dbReference type="ChEBI" id="CHEBI:597326"/>
    </cofactor>
</comment>
<keyword evidence="2 4" id="KW-0032">Aminotransferase</keyword>
<reference evidence="4 5" key="1">
    <citation type="submission" date="2018-04" db="EMBL/GenBank/DDBJ databases">
        <title>Pseudomonas sp. nov., isolated from mangrove soil.</title>
        <authorList>
            <person name="Chen C."/>
        </authorList>
    </citation>
    <scope>NUCLEOTIDE SEQUENCE [LARGE SCALE GENOMIC DNA]</scope>
    <source>
        <strain evidence="4 5">TC-11</strain>
    </source>
</reference>
<accession>A0A2T5P627</accession>
<dbReference type="Proteomes" id="UP000244064">
    <property type="component" value="Unassembled WGS sequence"/>
</dbReference>
<name>A0A2T5P627_9PSED</name>
<dbReference type="InterPro" id="IPR049704">
    <property type="entry name" value="Aminotrans_3_PPA_site"/>
</dbReference>
<dbReference type="Gene3D" id="3.40.640.10">
    <property type="entry name" value="Type I PLP-dependent aspartate aminotransferase-like (Major domain)"/>
    <property type="match status" value="1"/>
</dbReference>
<dbReference type="GO" id="GO:0008483">
    <property type="term" value="F:transaminase activity"/>
    <property type="evidence" value="ECO:0007669"/>
    <property type="project" value="UniProtKB-KW"/>
</dbReference>
<dbReference type="Gene3D" id="3.40.50.720">
    <property type="entry name" value="NAD(P)-binding Rossmann-like Domain"/>
    <property type="match status" value="1"/>
</dbReference>
<evidence type="ECO:0000256" key="3">
    <source>
        <dbReference type="ARBA" id="ARBA00022898"/>
    </source>
</evidence>
<gene>
    <name evidence="4" type="ORF">DBO85_18055</name>
</gene>
<evidence type="ECO:0000256" key="2">
    <source>
        <dbReference type="ARBA" id="ARBA00022576"/>
    </source>
</evidence>
<dbReference type="AlphaFoldDB" id="A0A2T5P627"/>
<dbReference type="OrthoDB" id="9801052at2"/>
<dbReference type="EMBL" id="QASN01000021">
    <property type="protein sequence ID" value="PTU73147.1"/>
    <property type="molecule type" value="Genomic_DNA"/>
</dbReference>
<organism evidence="4 5">
    <name type="scientific">Pseudomonas mangrovi</name>
    <dbReference type="NCBI Taxonomy" id="2161748"/>
    <lineage>
        <taxon>Bacteria</taxon>
        <taxon>Pseudomonadati</taxon>
        <taxon>Pseudomonadota</taxon>
        <taxon>Gammaproteobacteria</taxon>
        <taxon>Pseudomonadales</taxon>
        <taxon>Pseudomonadaceae</taxon>
        <taxon>Pseudomonas</taxon>
    </lineage>
</organism>
<keyword evidence="4" id="KW-0808">Transferase</keyword>
<evidence type="ECO:0000256" key="1">
    <source>
        <dbReference type="ARBA" id="ARBA00001933"/>
    </source>
</evidence>
<sequence length="866" mass="91411">MSTSLLNRTRQELLAFVGLDESIVQASGTRLTTASGQTLVDFVAQFGAVPFGYGAPRISEAARGFLDSGAASFVQPLTNPLAEQLAARLLQLAPGNLSRAALATSGAETVEAAIKLARAATGRDRILGTHTGFHGKTQGAVGVTGKPIYRESFRVPGSDCEHVPYGDLAALEEALAGRKFAAFFVEPVQGEAGMITPPDGYLRAAGELCRRYGSLFVVDEIQTGLGRTGRLFACESEDLQPDVLLLAKALGGGLVPIGACLYAEHCWSRDFDRYHSSTFGVNGFSAAVGLAVLDELNAQDGRLLSQIDSLGRHLRDGLDSLVACYPEVFEGVDGCGLMQGLKFRPWPGERLYTLALASSVGALVPIVCGYLKAAHGLYCLPTLSESNVLRIQPSFAIARSDIDLLLEGLRGAAELIESGQQHRLVLQAHGFAAPLRPVARSTPRQEPAGGRCLGRFAFLLHPTTQDSVNGDAVIAPLGISSAEAAFMKDWLGEFSEWSKPDLDTGVTYHARRVHNAAGDYVEGWLVGSLLQPRDLMRLSLSRRRKLLHNYLTSVKALEVDFVGLGAYTSVISSAGLDVVGQGFHTTTGNSLTAMIGVEGLASACLARGKPLAKRLTGVIGAYGSVGRLASLKLGRICEQLVLLGNAANRAAMQELTLVAGEIYRDALLGLYSGEPHGIGRALAGLLGEGGAASLLALGDDEAGLTALVGEVQQRASVAGRQAPLTLASDLQQWLPELEAVISATSNGAAFIDPALLRGGAVICDCAQPPDIRNHTGEQRPDIEVVEGGLIRLPDADYRFGSQNLNNLPAGTAYSCLAETMVLAMAGRQRDYSIGRRPPLADAEEVLRLALDFGFAPAVPELAEKAG</sequence>
<dbReference type="SUPFAM" id="SSF51735">
    <property type="entry name" value="NAD(P)-binding Rossmann-fold domains"/>
    <property type="match status" value="1"/>
</dbReference>
<dbReference type="PANTHER" id="PTHR11986">
    <property type="entry name" value="AMINOTRANSFERASE CLASS III"/>
    <property type="match status" value="1"/>
</dbReference>
<evidence type="ECO:0000313" key="4">
    <source>
        <dbReference type="EMBL" id="PTU73147.1"/>
    </source>
</evidence>
<keyword evidence="3" id="KW-0663">Pyridoxal phosphate</keyword>
<dbReference type="InterPro" id="IPR050103">
    <property type="entry name" value="Class-III_PLP-dep_AT"/>
</dbReference>
<dbReference type="PANTHER" id="PTHR11986:SF121">
    <property type="entry name" value="BLR3010 PROTEIN"/>
    <property type="match status" value="1"/>
</dbReference>
<proteinExistence type="predicted"/>
<dbReference type="GO" id="GO:0030170">
    <property type="term" value="F:pyridoxal phosphate binding"/>
    <property type="evidence" value="ECO:0007669"/>
    <property type="project" value="InterPro"/>
</dbReference>
<dbReference type="InterPro" id="IPR015421">
    <property type="entry name" value="PyrdxlP-dep_Trfase_major"/>
</dbReference>
<dbReference type="InterPro" id="IPR036291">
    <property type="entry name" value="NAD(P)-bd_dom_sf"/>
</dbReference>
<dbReference type="Gene3D" id="3.90.1150.10">
    <property type="entry name" value="Aspartate Aminotransferase, domain 1"/>
    <property type="match status" value="1"/>
</dbReference>